<proteinExistence type="inferred from homology"/>
<dbReference type="PANTHER" id="PTHR12998">
    <property type="entry name" value="TRNA:M(4)X MODIFICATION ENZYME TRM13 HOMOLOG"/>
    <property type="match status" value="1"/>
</dbReference>
<dbReference type="SUPFAM" id="SSF53335">
    <property type="entry name" value="S-adenosyl-L-methionine-dependent methyltransferases"/>
    <property type="match status" value="1"/>
</dbReference>
<dbReference type="GO" id="GO:0008757">
    <property type="term" value="F:S-adenosylmethionine-dependent methyltransferase activity"/>
    <property type="evidence" value="ECO:0007669"/>
    <property type="project" value="InterPro"/>
</dbReference>
<dbReference type="GO" id="GO:0106050">
    <property type="term" value="F:tRNA 2'-O-methyltransferase activity"/>
    <property type="evidence" value="ECO:0007669"/>
    <property type="project" value="UniProtKB-UniRule"/>
</dbReference>
<dbReference type="GO" id="GO:0030488">
    <property type="term" value="P:tRNA methylation"/>
    <property type="evidence" value="ECO:0007669"/>
    <property type="project" value="InterPro"/>
</dbReference>
<dbReference type="EC" id="2.1.1.225" evidence="12"/>
<dbReference type="CDD" id="cd02440">
    <property type="entry name" value="AdoMet_MTases"/>
    <property type="match status" value="1"/>
</dbReference>
<dbReference type="Pfam" id="PF05206">
    <property type="entry name" value="TRM13"/>
    <property type="match status" value="1"/>
</dbReference>
<evidence type="ECO:0000256" key="7">
    <source>
        <dbReference type="ARBA" id="ARBA00022771"/>
    </source>
</evidence>
<evidence type="ECO:0000313" key="15">
    <source>
        <dbReference type="EMBL" id="CAF1629899.1"/>
    </source>
</evidence>
<evidence type="ECO:0000256" key="1">
    <source>
        <dbReference type="ARBA" id="ARBA00005265"/>
    </source>
</evidence>
<evidence type="ECO:0000259" key="14">
    <source>
        <dbReference type="PROSITE" id="PS51800"/>
    </source>
</evidence>
<feature type="compositionally biased region" description="Polar residues" evidence="13">
    <location>
        <begin position="942"/>
        <end position="953"/>
    </location>
</feature>
<evidence type="ECO:0000256" key="11">
    <source>
        <dbReference type="ARBA" id="ARBA00049393"/>
    </source>
</evidence>
<name>A0A816D4L2_ADIRI</name>
<keyword evidence="8 12" id="KW-0862">Zinc</keyword>
<feature type="domain" description="CHHC U11-48K-type" evidence="14">
    <location>
        <begin position="646"/>
        <end position="673"/>
    </location>
</feature>
<feature type="region of interest" description="Disordered" evidence="13">
    <location>
        <begin position="62"/>
        <end position="87"/>
    </location>
</feature>
<dbReference type="InterPro" id="IPR018247">
    <property type="entry name" value="EF_Hand_1_Ca_BS"/>
</dbReference>
<protein>
    <recommendedName>
        <fullName evidence="12">tRNA:m(4)X modification enzyme TRM13</fullName>
        <ecNumber evidence="12">2.1.1.225</ecNumber>
    </recommendedName>
</protein>
<gene>
    <name evidence="15" type="ORF">XAT740_LOCUS51473</name>
</gene>
<organism evidence="15 16">
    <name type="scientific">Adineta ricciae</name>
    <name type="common">Rotifer</name>
    <dbReference type="NCBI Taxonomy" id="249248"/>
    <lineage>
        <taxon>Eukaryota</taxon>
        <taxon>Metazoa</taxon>
        <taxon>Spiralia</taxon>
        <taxon>Gnathifera</taxon>
        <taxon>Rotifera</taxon>
        <taxon>Eurotatoria</taxon>
        <taxon>Bdelloidea</taxon>
        <taxon>Adinetida</taxon>
        <taxon>Adinetidae</taxon>
        <taxon>Adineta</taxon>
    </lineage>
</organism>
<evidence type="ECO:0000256" key="9">
    <source>
        <dbReference type="ARBA" id="ARBA00048165"/>
    </source>
</evidence>
<keyword evidence="5 12" id="KW-0819">tRNA processing</keyword>
<dbReference type="Pfam" id="PF07065">
    <property type="entry name" value="D123"/>
    <property type="match status" value="1"/>
</dbReference>
<dbReference type="Proteomes" id="UP000663828">
    <property type="component" value="Unassembled WGS sequence"/>
</dbReference>
<evidence type="ECO:0000256" key="8">
    <source>
        <dbReference type="ARBA" id="ARBA00022833"/>
    </source>
</evidence>
<dbReference type="PANTHER" id="PTHR12998:SF0">
    <property type="entry name" value="TRNA:M(4)X MODIFICATION ENZYME TRM13 HOMOLOG"/>
    <property type="match status" value="1"/>
</dbReference>
<dbReference type="InterPro" id="IPR022776">
    <property type="entry name" value="TRM13/UPF0224_CHHC_Znf_dom"/>
</dbReference>
<dbReference type="InterPro" id="IPR007871">
    <property type="entry name" value="Methyltransferase_TRM13"/>
</dbReference>
<keyword evidence="7 12" id="KW-0863">Zinc-finger</keyword>
<evidence type="ECO:0000256" key="6">
    <source>
        <dbReference type="ARBA" id="ARBA00022723"/>
    </source>
</evidence>
<evidence type="ECO:0000313" key="16">
    <source>
        <dbReference type="Proteomes" id="UP000663828"/>
    </source>
</evidence>
<dbReference type="Pfam" id="PF05253">
    <property type="entry name" value="zf-U11-48K"/>
    <property type="match status" value="1"/>
</dbReference>
<keyword evidence="4 12" id="KW-0949">S-adenosyl-L-methionine</keyword>
<comment type="catalytic activity">
    <reaction evidence="9 12">
        <text>cytidine(4) in tRNA(Pro) + S-adenosyl-L-methionine = 2'-O-methylcytidine(4) in tRNA(Pro) + S-adenosyl-L-homocysteine + H(+)</text>
        <dbReference type="Rhea" id="RHEA:32767"/>
        <dbReference type="Rhea" id="RHEA-COMP:10397"/>
        <dbReference type="Rhea" id="RHEA-COMP:10398"/>
        <dbReference type="ChEBI" id="CHEBI:15378"/>
        <dbReference type="ChEBI" id="CHEBI:57856"/>
        <dbReference type="ChEBI" id="CHEBI:59789"/>
        <dbReference type="ChEBI" id="CHEBI:74495"/>
        <dbReference type="ChEBI" id="CHEBI:82748"/>
        <dbReference type="EC" id="2.1.1.225"/>
    </reaction>
</comment>
<dbReference type="InterPro" id="IPR029063">
    <property type="entry name" value="SAM-dependent_MTases_sf"/>
</dbReference>
<dbReference type="InterPro" id="IPR013216">
    <property type="entry name" value="Methyltransf_11"/>
</dbReference>
<evidence type="ECO:0000256" key="5">
    <source>
        <dbReference type="ARBA" id="ARBA00022694"/>
    </source>
</evidence>
<dbReference type="InterPro" id="IPR009772">
    <property type="entry name" value="CDC123"/>
</dbReference>
<sequence>MTADLPLVSVQEVLNCSFTFWYPLFKKHSFKSVILKLTDDVLAYLRSDEFYLPTSANKAMDDMRNKNAETTSSDDDDKDNDWSDDDVDETKQISFPELEQQIKDVLEEYDAVFPKLNWSSPKDARWMIGDSRLKCTNLADIFLLLKSSDFITHDLCEPFKYCHDENEDLLSTIQYALVLRKWSALQPSKEFRCFIKNNQIIGVCQRDSENYYDYIDKAADEILNGLLEFFNMNIKDKFPSADFVVDIYRKDSNKLYIIDFNPWGPMTDTLLFEWPELLTLSTQSNLEKPDFRFINSQNGIRPNSYTQYAMPKDIADISRERDINKLADVLSSQIRVQNNGVDSDNEDKNMSKGFYETPSHSHCYAQCRPTYPVELMKNILTYLSAKYTINDDDIAIDIGCGTGQSTILLQPYFQQIIGYDISESQVLKANENNAFSNITYKTIVEGDIPHRDSSLTLIISGQAAHWLDLPHFYKEVQRTLKTNGVLALFGYAFVHIDGEYSEKFNQILQNFYHRTLNGYVQKESHEVYFGRYRNEKFHIPLSATDFKRDDSLAIKCQWSIRRLLGYMASMSGCQYFLKENPDSTILDDLQTEFIMTDELDPNRCQYVCPRKQRQCKMAPSAPLSTHCMEHIIHDPDLDETTKQSLRIPCPLNPLHSISPHGLKRHLKKCNKRLIILGPFHRPQCNSGLECDNHDDYPSILQDITDDELRDFIVRMESIHDNLVKEPLQNNSNQPECYLSDKNLEELGNRSRKHLEQIGSIIAQLVQLNLLQSNTCFVEMGAGRGQLAHELHACLKEDSTIHFALIERDHQRYRYDAHHRRERQGPSFERYRLDIRDLYLSELPSIENPQTNIVIISKHLCGGATDLALRCAVDAQRNTHRVQAIIIALCCHHRLLWNDYIGKEFFRHVNLTPKDFSLIRTLTSWGTCDNRHRMPQDGKRSTNDGTLFQPTTSIPAPEDRSNYSKQRLFSIEHQEQIGVKAKRLLDWGRIQYLNENGFNSHLKVYASKSITLENIALIATPTS</sequence>
<dbReference type="EMBL" id="CAJNOR010008192">
    <property type="protein sequence ID" value="CAF1629899.1"/>
    <property type="molecule type" value="Genomic_DNA"/>
</dbReference>
<evidence type="ECO:0000256" key="2">
    <source>
        <dbReference type="ARBA" id="ARBA00022603"/>
    </source>
</evidence>
<keyword evidence="16" id="KW-1185">Reference proteome</keyword>
<accession>A0A816D4L2</accession>
<comment type="caution">
    <text evidence="15">The sequence shown here is derived from an EMBL/GenBank/DDBJ whole genome shotgun (WGS) entry which is preliminary data.</text>
</comment>
<evidence type="ECO:0000256" key="10">
    <source>
        <dbReference type="ARBA" id="ARBA00048635"/>
    </source>
</evidence>
<dbReference type="AlphaFoldDB" id="A0A816D4L2"/>
<keyword evidence="3 12" id="KW-0808">Transferase</keyword>
<dbReference type="PROSITE" id="PS51800">
    <property type="entry name" value="ZF_CHHC_U11_48K"/>
    <property type="match status" value="1"/>
</dbReference>
<comment type="similarity">
    <text evidence="1 12">Belongs to the methyltransferase TRM13 family.</text>
</comment>
<dbReference type="GO" id="GO:0008270">
    <property type="term" value="F:zinc ion binding"/>
    <property type="evidence" value="ECO:0007669"/>
    <property type="project" value="UniProtKB-KW"/>
</dbReference>
<dbReference type="InterPro" id="IPR039044">
    <property type="entry name" value="Trm13"/>
</dbReference>
<feature type="region of interest" description="Disordered" evidence="13">
    <location>
        <begin position="929"/>
        <end position="960"/>
    </location>
</feature>
<dbReference type="Gene3D" id="3.40.50.150">
    <property type="entry name" value="Vaccinia Virus protein VP39"/>
    <property type="match status" value="1"/>
</dbReference>
<evidence type="ECO:0000256" key="12">
    <source>
        <dbReference type="RuleBase" id="RU367103"/>
    </source>
</evidence>
<feature type="compositionally biased region" description="Acidic residues" evidence="13">
    <location>
        <begin position="72"/>
        <end position="87"/>
    </location>
</feature>
<keyword evidence="2 12" id="KW-0489">Methyltransferase</keyword>
<dbReference type="Pfam" id="PF08241">
    <property type="entry name" value="Methyltransf_11"/>
    <property type="match status" value="1"/>
</dbReference>
<reference evidence="15" key="1">
    <citation type="submission" date="2021-02" db="EMBL/GenBank/DDBJ databases">
        <authorList>
            <person name="Nowell W R."/>
        </authorList>
    </citation>
    <scope>NUCLEOTIDE SEQUENCE</scope>
</reference>
<evidence type="ECO:0000256" key="3">
    <source>
        <dbReference type="ARBA" id="ARBA00022679"/>
    </source>
</evidence>
<keyword evidence="6 12" id="KW-0479">Metal-binding</keyword>
<comment type="function">
    <text evidence="12">tRNA methylase which 2'-O-methylates cytidine(4) in tRNA(Pro) and tRNA(Gly)(GCC), and adenosine(4) in tRNA(His).</text>
</comment>
<comment type="catalytic activity">
    <reaction evidence="11 12">
        <text>adenosine(4) in tRNA(His) + S-adenosyl-L-methionine = 2'-O-methyladenosine(4) in tRNA(His) + S-adenosyl-L-homocysteine + H(+)</text>
        <dbReference type="Rhea" id="RHEA:43196"/>
        <dbReference type="Rhea" id="RHEA-COMP:10401"/>
        <dbReference type="Rhea" id="RHEA-COMP:10402"/>
        <dbReference type="ChEBI" id="CHEBI:15378"/>
        <dbReference type="ChEBI" id="CHEBI:57856"/>
        <dbReference type="ChEBI" id="CHEBI:59789"/>
        <dbReference type="ChEBI" id="CHEBI:74411"/>
        <dbReference type="ChEBI" id="CHEBI:74477"/>
        <dbReference type="EC" id="2.1.1.225"/>
    </reaction>
</comment>
<evidence type="ECO:0000256" key="13">
    <source>
        <dbReference type="SAM" id="MobiDB-lite"/>
    </source>
</evidence>
<evidence type="ECO:0000256" key="4">
    <source>
        <dbReference type="ARBA" id="ARBA00022691"/>
    </source>
</evidence>
<feature type="compositionally biased region" description="Basic and acidic residues" evidence="13">
    <location>
        <begin position="929"/>
        <end position="941"/>
    </location>
</feature>
<dbReference type="PROSITE" id="PS00018">
    <property type="entry name" value="EF_HAND_1"/>
    <property type="match status" value="1"/>
</dbReference>
<comment type="catalytic activity">
    <reaction evidence="10 12">
        <text>cytidine(4) in tRNA(Gly)(GCC) + S-adenosyl-L-methionine = 2'-O-methylcytidine(4) in tRNA(Gly)(GCC) + S-adenosyl-L-homocysteine + H(+)</text>
        <dbReference type="Rhea" id="RHEA:43192"/>
        <dbReference type="Rhea" id="RHEA-COMP:10399"/>
        <dbReference type="Rhea" id="RHEA-COMP:10400"/>
        <dbReference type="ChEBI" id="CHEBI:15378"/>
        <dbReference type="ChEBI" id="CHEBI:57856"/>
        <dbReference type="ChEBI" id="CHEBI:59789"/>
        <dbReference type="ChEBI" id="CHEBI:74495"/>
        <dbReference type="ChEBI" id="CHEBI:82748"/>
        <dbReference type="EC" id="2.1.1.225"/>
    </reaction>
</comment>